<dbReference type="AlphaFoldDB" id="B4FC00"/>
<organism evidence="1">
    <name type="scientific">Zea mays</name>
    <name type="common">Maize</name>
    <dbReference type="NCBI Taxonomy" id="4577"/>
    <lineage>
        <taxon>Eukaryota</taxon>
        <taxon>Viridiplantae</taxon>
        <taxon>Streptophyta</taxon>
        <taxon>Embryophyta</taxon>
        <taxon>Tracheophyta</taxon>
        <taxon>Spermatophyta</taxon>
        <taxon>Magnoliopsida</taxon>
        <taxon>Liliopsida</taxon>
        <taxon>Poales</taxon>
        <taxon>Poaceae</taxon>
        <taxon>PACMAD clade</taxon>
        <taxon>Panicoideae</taxon>
        <taxon>Andropogonodae</taxon>
        <taxon>Andropogoneae</taxon>
        <taxon>Tripsacinae</taxon>
        <taxon>Zea</taxon>
    </lineage>
</organism>
<sequence>MPSAHPCSFHTPSSCSQCPSARSLSVRCVQLRSRLLQLAAPMAELAPVRAFSCVQPWRVKLSARRLLLPASASPASCSRSSLLLSSGVLLAGLQSPMVRSCSAPSSLAPVARPGRLPAALAQVAAIEPSNPAHPSPAVVLWSVCWSVSWSLVWSARR</sequence>
<name>B4FC00_MAIZE</name>
<reference evidence="1" key="1">
    <citation type="journal article" date="2009" name="PLoS Genet.">
        <title>Sequencing, mapping, and analysis of 27,455 maize full-length cDNAs.</title>
        <authorList>
            <person name="Soderlund C."/>
            <person name="Descour A."/>
            <person name="Kudrna D."/>
            <person name="Bomhoff M."/>
            <person name="Boyd L."/>
            <person name="Currie J."/>
            <person name="Angelova A."/>
            <person name="Collura K."/>
            <person name="Wissotski M."/>
            <person name="Ashley E."/>
            <person name="Morrow D."/>
            <person name="Fernandes J."/>
            <person name="Walbot V."/>
            <person name="Yu Y."/>
        </authorList>
    </citation>
    <scope>NUCLEOTIDE SEQUENCE</scope>
    <source>
        <strain evidence="1">B73</strain>
    </source>
</reference>
<protein>
    <submittedName>
        <fullName evidence="1">Uncharacterized protein</fullName>
    </submittedName>
</protein>
<accession>B4FC00</accession>
<evidence type="ECO:0000313" key="1">
    <source>
        <dbReference type="EMBL" id="ACF79643.1"/>
    </source>
</evidence>
<dbReference type="HOGENOM" id="CLU_1680487_0_0_1"/>
<dbReference type="RefSeq" id="NP_001131300.1">
    <property type="nucleotide sequence ID" value="NM_001137828.2"/>
</dbReference>
<proteinExistence type="evidence at transcript level"/>
<dbReference type="KEGG" id="zma:100192613"/>
<dbReference type="EMBL" id="BT034638">
    <property type="protein sequence ID" value="ACF79643.1"/>
    <property type="molecule type" value="mRNA"/>
</dbReference>
<dbReference type="GeneID" id="100192613"/>